<reference evidence="1 2" key="1">
    <citation type="submission" date="2018-02" db="EMBL/GenBank/DDBJ databases">
        <title>Acetobacter orientalis genome.</title>
        <authorList>
            <person name="Nakashima N."/>
            <person name="Tamura T."/>
        </authorList>
    </citation>
    <scope>NUCLEOTIDE SEQUENCE [LARGE SCALE GENOMIC DNA]</scope>
    <source>
        <strain evidence="1 2">FAN1</strain>
    </source>
</reference>
<organism evidence="1 2">
    <name type="scientific">Acetobacter orientalis</name>
    <dbReference type="NCBI Taxonomy" id="146474"/>
    <lineage>
        <taxon>Bacteria</taxon>
        <taxon>Pseudomonadati</taxon>
        <taxon>Pseudomonadota</taxon>
        <taxon>Alphaproteobacteria</taxon>
        <taxon>Acetobacterales</taxon>
        <taxon>Acetobacteraceae</taxon>
        <taxon>Acetobacter</taxon>
    </lineage>
</organism>
<accession>A0A2Z5ZDI2</accession>
<dbReference type="Proteomes" id="UP000270034">
    <property type="component" value="Chromosome"/>
</dbReference>
<evidence type="ECO:0000313" key="2">
    <source>
        <dbReference type="Proteomes" id="UP000270034"/>
    </source>
</evidence>
<name>A0A2Z5ZDI2_9PROT</name>
<sequence>MGLTQSAVLKNAKNTACAQIFCPHPRFFLRTTPNGRFLRLLAV</sequence>
<dbReference type="EMBL" id="AP018515">
    <property type="protein sequence ID" value="BBC78455.1"/>
    <property type="molecule type" value="Genomic_DNA"/>
</dbReference>
<protein>
    <submittedName>
        <fullName evidence="1">Uncharacterized protein</fullName>
    </submittedName>
</protein>
<dbReference type="KEGG" id="aot:AcetOri_orf00168"/>
<gene>
    <name evidence="1" type="ORF">AcetOrient_orf00168</name>
</gene>
<dbReference type="AlphaFoldDB" id="A0A2Z5ZDI2"/>
<proteinExistence type="predicted"/>
<evidence type="ECO:0000313" key="1">
    <source>
        <dbReference type="EMBL" id="BBC78455.1"/>
    </source>
</evidence>